<evidence type="ECO:0000313" key="1">
    <source>
        <dbReference type="EMBL" id="KAK1860058.1"/>
    </source>
</evidence>
<reference evidence="1" key="1">
    <citation type="submission" date="2019-11" db="EMBL/GenBank/DDBJ databases">
        <title>Nori genome reveals adaptations in red seaweeds to the harsh intertidal environment.</title>
        <authorList>
            <person name="Wang D."/>
            <person name="Mao Y."/>
        </authorList>
    </citation>
    <scope>NUCLEOTIDE SEQUENCE</scope>
    <source>
        <tissue evidence="1">Gametophyte</tissue>
    </source>
</reference>
<gene>
    <name evidence="1" type="ORF">I4F81_002649</name>
</gene>
<dbReference type="EMBL" id="CM020618">
    <property type="protein sequence ID" value="KAK1860058.1"/>
    <property type="molecule type" value="Genomic_DNA"/>
</dbReference>
<evidence type="ECO:0000313" key="2">
    <source>
        <dbReference type="Proteomes" id="UP000798662"/>
    </source>
</evidence>
<protein>
    <submittedName>
        <fullName evidence="1">Uncharacterized protein</fullName>
    </submittedName>
</protein>
<dbReference type="Proteomes" id="UP000798662">
    <property type="component" value="Chromosome 1"/>
</dbReference>
<organism evidence="1 2">
    <name type="scientific">Pyropia yezoensis</name>
    <name type="common">Susabi-nori</name>
    <name type="synonym">Porphyra yezoensis</name>
    <dbReference type="NCBI Taxonomy" id="2788"/>
    <lineage>
        <taxon>Eukaryota</taxon>
        <taxon>Rhodophyta</taxon>
        <taxon>Bangiophyceae</taxon>
        <taxon>Bangiales</taxon>
        <taxon>Bangiaceae</taxon>
        <taxon>Pyropia</taxon>
    </lineage>
</organism>
<proteinExistence type="predicted"/>
<name>A0ACC3BR36_PYRYE</name>
<accession>A0ACC3BR36</accession>
<sequence>MRESGSAAVLLAAGDAEGIAEDALPEKDDVVDDDDTDHAALSSAVPSSQPARMGRICWRLSSVAGRGRWIMAGPVHDLDDVDPLAFTTAVAVEGLPKLSSREVYARAVPLLVTKHMYRSTAAVHASVEHVRTEYDSSSATFEEPSWQVDMSNGLPFRRILDEAIACMKQGRVKDGLIKFISLEPLASHPWRAYKLRLLGKRGERRGAVSYRRTLSRKTDEGERRLLRAANGAALSSVRLASTYNVPSAASKAQGKRQTKKRALRDVGSPDVIPARRQLIGMKRRVFERCSGVGHSMLTLDGDGAVVHWKYVRGSGLSGVRLYEAPKGNFKRLACHSHKQR</sequence>
<comment type="caution">
    <text evidence="1">The sequence shown here is derived from an EMBL/GenBank/DDBJ whole genome shotgun (WGS) entry which is preliminary data.</text>
</comment>
<keyword evidence="2" id="KW-1185">Reference proteome</keyword>